<sequence>MPGYTLTKTQSTSTFEPSPVTLKKAAVSSPLHAEPELPKQSSAPTLLHKFVEAHRALNNYKQGQPIVVDGQTLSIPAVAAVARYNADVVLDDSSDIQTRVLKSRQVIVDKVSSQKSVYGVSTGFGGSADTRTSDPLTLGLALFQHQHCGVLPSDTDSVPVALPLLDPLTSTSMPESWVRGAILIRMNSLIRGHSGVRWELIERMSALLRENIVPLVPLRGSISASGDLSPLSYIAGLLIGNPSIRVFDGPSTFRGRRIVSSREALSAHHIEPISLGSKEHLGILNGTAFSASVGALAVHEAVHLSLLGQVCTAMCTEAMLGAKGSFAPFIHSVARPHPGQVEVAETVTDLLEGSHFAVTAEEEKHISADIGELRQDRYPLRTSAQFLGPQVEDVLSAFAAITIECNSTTDNPLIDGETGEVHHGGNFQAMSVTNAMEKTRLAMHHIGKLLFAQCTELLNPSMNRGLPPNLAATDPSHNYFAKGVDIHAAAYVGELGYLANPVSTHVQSAEMHNQAVNSLALISARATLNSLEVLSILTSSFLYVLCQALDLRAMQHEFELEVDGILRQQLALSFGRHLSAADLDALFSVLSRHVRRSLETTSTMDAALRMRTVAAATTTPFVDFCAKRNTSLDLDEIVAFRAGLSEGMVGSLVRLREEYLRGSKGPAPAAKYLGRSRAVYEFVRVTLGIRMHGSENLHDFKEGPGVEDPTIGQDIALIHEAIRDGKMQDVVVGIFA</sequence>
<dbReference type="GO" id="GO:0006559">
    <property type="term" value="P:L-phenylalanine catabolic process"/>
    <property type="evidence" value="ECO:0007669"/>
    <property type="project" value="InterPro"/>
</dbReference>
<dbReference type="STRING" id="1077348.A0A2G8SI19"/>
<dbReference type="PROSITE" id="PS00488">
    <property type="entry name" value="PAL_HISTIDASE"/>
    <property type="match status" value="1"/>
</dbReference>
<gene>
    <name evidence="4" type="ORF">GSI_04037</name>
</gene>
<comment type="similarity">
    <text evidence="1 2">Belongs to the PAL/histidase family.</text>
</comment>
<name>A0A2G8SI19_9APHY</name>
<feature type="compositionally biased region" description="Polar residues" evidence="3">
    <location>
        <begin position="1"/>
        <end position="16"/>
    </location>
</feature>
<protein>
    <recommendedName>
        <fullName evidence="6">Phenylalanine ammonia-lyase</fullName>
    </recommendedName>
</protein>
<dbReference type="Proteomes" id="UP000230002">
    <property type="component" value="Unassembled WGS sequence"/>
</dbReference>
<reference evidence="4 5" key="1">
    <citation type="journal article" date="2015" name="Sci. Rep.">
        <title>Chromosome-level genome map provides insights into diverse defense mechanisms in the medicinal fungus Ganoderma sinense.</title>
        <authorList>
            <person name="Zhu Y."/>
            <person name="Xu J."/>
            <person name="Sun C."/>
            <person name="Zhou S."/>
            <person name="Xu H."/>
            <person name="Nelson D.R."/>
            <person name="Qian J."/>
            <person name="Song J."/>
            <person name="Luo H."/>
            <person name="Xiang L."/>
            <person name="Li Y."/>
            <person name="Xu Z."/>
            <person name="Ji A."/>
            <person name="Wang L."/>
            <person name="Lu S."/>
            <person name="Hayward A."/>
            <person name="Sun W."/>
            <person name="Li X."/>
            <person name="Schwartz D.C."/>
            <person name="Wang Y."/>
            <person name="Chen S."/>
        </authorList>
    </citation>
    <scope>NUCLEOTIDE SEQUENCE [LARGE SCALE GENOMIC DNA]</scope>
    <source>
        <strain evidence="4 5">ZZ0214-1</strain>
    </source>
</reference>
<dbReference type="OrthoDB" id="10051290at2759"/>
<dbReference type="InterPro" id="IPR022313">
    <property type="entry name" value="Phe/His_NH3-lyase_AS"/>
</dbReference>
<dbReference type="AlphaFoldDB" id="A0A2G8SI19"/>
<evidence type="ECO:0000313" key="4">
    <source>
        <dbReference type="EMBL" id="PIL33415.1"/>
    </source>
</evidence>
<evidence type="ECO:0000313" key="5">
    <source>
        <dbReference type="Proteomes" id="UP000230002"/>
    </source>
</evidence>
<dbReference type="InterPro" id="IPR005922">
    <property type="entry name" value="Phe_NH3-lyase"/>
</dbReference>
<evidence type="ECO:0000256" key="2">
    <source>
        <dbReference type="RuleBase" id="RU003954"/>
    </source>
</evidence>
<feature type="region of interest" description="Disordered" evidence="3">
    <location>
        <begin position="1"/>
        <end position="20"/>
    </location>
</feature>
<dbReference type="Gene3D" id="1.10.274.20">
    <property type="entry name" value="Phenylalanine ammonia-lyase 1, domain 3"/>
    <property type="match status" value="1"/>
</dbReference>
<evidence type="ECO:0000256" key="3">
    <source>
        <dbReference type="SAM" id="MobiDB-lite"/>
    </source>
</evidence>
<keyword evidence="5" id="KW-1185">Reference proteome</keyword>
<dbReference type="GO" id="GO:0005737">
    <property type="term" value="C:cytoplasm"/>
    <property type="evidence" value="ECO:0007669"/>
    <property type="project" value="InterPro"/>
</dbReference>
<dbReference type="Gene3D" id="1.10.275.10">
    <property type="entry name" value="Fumarase/aspartase (N-terminal domain)"/>
    <property type="match status" value="1"/>
</dbReference>
<dbReference type="InterPro" id="IPR024083">
    <property type="entry name" value="Fumarase/histidase_N"/>
</dbReference>
<dbReference type="SUPFAM" id="SSF48557">
    <property type="entry name" value="L-aspartase-like"/>
    <property type="match status" value="1"/>
</dbReference>
<dbReference type="NCBIfam" id="TIGR01226">
    <property type="entry name" value="phe_am_lyase"/>
    <property type="match status" value="1"/>
</dbReference>
<dbReference type="EMBL" id="AYKW01000007">
    <property type="protein sequence ID" value="PIL33415.1"/>
    <property type="molecule type" value="Genomic_DNA"/>
</dbReference>
<dbReference type="GO" id="GO:0016841">
    <property type="term" value="F:ammonia-lyase activity"/>
    <property type="evidence" value="ECO:0007669"/>
    <property type="project" value="InterPro"/>
</dbReference>
<dbReference type="InterPro" id="IPR008948">
    <property type="entry name" value="L-Aspartase-like"/>
</dbReference>
<accession>A0A2G8SI19</accession>
<keyword evidence="2" id="KW-0456">Lyase</keyword>
<evidence type="ECO:0000256" key="1">
    <source>
        <dbReference type="ARBA" id="ARBA00007238"/>
    </source>
</evidence>
<proteinExistence type="inferred from homology"/>
<dbReference type="CDD" id="cd00332">
    <property type="entry name" value="PAL-HAL"/>
    <property type="match status" value="1"/>
</dbReference>
<dbReference type="Pfam" id="PF00221">
    <property type="entry name" value="Lyase_aromatic"/>
    <property type="match status" value="1"/>
</dbReference>
<dbReference type="InterPro" id="IPR001106">
    <property type="entry name" value="Aromatic_Lyase"/>
</dbReference>
<dbReference type="InterPro" id="IPR023144">
    <property type="entry name" value="Phe_NH3-lyase_shielding_dom_sf"/>
</dbReference>
<dbReference type="PANTHER" id="PTHR10362">
    <property type="entry name" value="HISTIDINE AMMONIA-LYASE"/>
    <property type="match status" value="1"/>
</dbReference>
<evidence type="ECO:0008006" key="6">
    <source>
        <dbReference type="Google" id="ProtNLM"/>
    </source>
</evidence>
<organism evidence="4 5">
    <name type="scientific">Ganoderma sinense ZZ0214-1</name>
    <dbReference type="NCBI Taxonomy" id="1077348"/>
    <lineage>
        <taxon>Eukaryota</taxon>
        <taxon>Fungi</taxon>
        <taxon>Dikarya</taxon>
        <taxon>Basidiomycota</taxon>
        <taxon>Agaricomycotina</taxon>
        <taxon>Agaricomycetes</taxon>
        <taxon>Polyporales</taxon>
        <taxon>Polyporaceae</taxon>
        <taxon>Ganoderma</taxon>
    </lineage>
</organism>
<dbReference type="Gene3D" id="1.20.200.10">
    <property type="entry name" value="Fumarase/aspartase (Central domain)"/>
    <property type="match status" value="1"/>
</dbReference>
<comment type="caution">
    <text evidence="4">The sequence shown here is derived from an EMBL/GenBank/DDBJ whole genome shotgun (WGS) entry which is preliminary data.</text>
</comment>